<name>A0ABR2JZM8_9EUKA</name>
<dbReference type="EMBL" id="JAPFFF010000008">
    <property type="protein sequence ID" value="KAK8884325.1"/>
    <property type="molecule type" value="Genomic_DNA"/>
</dbReference>
<keyword evidence="1" id="KW-0677">Repeat</keyword>
<accession>A0ABR2JZM8</accession>
<evidence type="ECO:0000256" key="1">
    <source>
        <dbReference type="ARBA" id="ARBA00022737"/>
    </source>
</evidence>
<dbReference type="PROSITE" id="PS50297">
    <property type="entry name" value="ANK_REP_REGION"/>
    <property type="match status" value="1"/>
</dbReference>
<evidence type="ECO:0000256" key="3">
    <source>
        <dbReference type="PROSITE-ProRule" id="PRU00023"/>
    </source>
</evidence>
<gene>
    <name evidence="4" type="ORF">M9Y10_043433</name>
</gene>
<evidence type="ECO:0008006" key="6">
    <source>
        <dbReference type="Google" id="ProtNLM"/>
    </source>
</evidence>
<dbReference type="SUPFAM" id="SSF48403">
    <property type="entry name" value="Ankyrin repeat"/>
    <property type="match status" value="1"/>
</dbReference>
<proteinExistence type="predicted"/>
<evidence type="ECO:0000256" key="2">
    <source>
        <dbReference type="ARBA" id="ARBA00023043"/>
    </source>
</evidence>
<dbReference type="PANTHER" id="PTHR24198:SF165">
    <property type="entry name" value="ANKYRIN REPEAT-CONTAINING PROTEIN-RELATED"/>
    <property type="match status" value="1"/>
</dbReference>
<dbReference type="PROSITE" id="PS50088">
    <property type="entry name" value="ANK_REPEAT"/>
    <property type="match status" value="1"/>
</dbReference>
<protein>
    <recommendedName>
        <fullName evidence="6">Ankyrin</fullName>
    </recommendedName>
</protein>
<feature type="repeat" description="ANK" evidence="3">
    <location>
        <begin position="733"/>
        <end position="756"/>
    </location>
</feature>
<keyword evidence="5" id="KW-1185">Reference proteome</keyword>
<evidence type="ECO:0000313" key="5">
    <source>
        <dbReference type="Proteomes" id="UP001470230"/>
    </source>
</evidence>
<comment type="caution">
    <text evidence="4">The sequence shown here is derived from an EMBL/GenBank/DDBJ whole genome shotgun (WGS) entry which is preliminary data.</text>
</comment>
<evidence type="ECO:0000313" key="4">
    <source>
        <dbReference type="EMBL" id="KAK8884325.1"/>
    </source>
</evidence>
<reference evidence="4 5" key="1">
    <citation type="submission" date="2024-04" db="EMBL/GenBank/DDBJ databases">
        <title>Tritrichomonas musculus Genome.</title>
        <authorList>
            <person name="Alves-Ferreira E."/>
            <person name="Grigg M."/>
            <person name="Lorenzi H."/>
            <person name="Galac M."/>
        </authorList>
    </citation>
    <scope>NUCLEOTIDE SEQUENCE [LARGE SCALE GENOMIC DNA]</scope>
    <source>
        <strain evidence="4 5">EAF2021</strain>
    </source>
</reference>
<sequence>MEIQSYYEKNEKLQQGILDFLDDNNNMEENYQNLQAMFDHQHIKEDIHELKLLLYLINKISKNHHRSPNFFSKIEQILLIFKDEIKRYYKNYDIFKTFKNNKRILLFLMENKILTMEQRIFDKMLDITYQTRKYLKYFTPEIIEQLQTEQVKNIMMTTSYLLGIIPEDFYEKRRKGENDEILNEIIRDDKIEDFITYVNRNNISLTSTFFSSIYETNSLLLKRGNIQLIEYAAFCGSIQIFKYLYLNKVELTPSLWIFAVHGDNPEIIHILEDKKIKPEIKTKKVDNEEEENERYLNVFIECVKCHHNDIANYIYENYLNKDKDCIVMKKCLRFFNFSLLEKKFLKYDAFFYYLCKNDYYSSIDILLKNNKIDVNQIYTKEIKSNNSDIIREKKMTALYISVAHENIEVVKLLLSEENININAEITLLKKINKKTHKEISTNKSFPLIKAVEKGNFEIVKILLMHKNIDANLSSISYYKYEKEKNLNHGLTLKNTQILKYQNCALHIAVKQKNLEIIKLLLNKENIDANIKNESIEYYFDSDPRNSSYDGYIKSKDEKSEDTALTLAINDKSIEVIKLLLSYENIDVNCPSFNSIETKNEVNTNDRNNKSFENCFLIENKMTTEMNSPLDISLENRNFEIAEILLKHKNIDINYKSYCKATVFTKYRDDCQKSEKINKAPLLYKAVKDKNMKRVQLILSDKKIDPNLQLDHYKYIENYYKDRNTDLITKTINKNETPLNLAVTLGDYNLVELLLNNKSIDVNLGMTYKQSMNEPKNVHKTPLHSAVEESNNIDIIKLLLQHENIDLEAKDNKGMTPAQHAKDKNIKKLFNRTRKRKK</sequence>
<dbReference type="SMART" id="SM00248">
    <property type="entry name" value="ANK"/>
    <property type="match status" value="10"/>
</dbReference>
<dbReference type="InterPro" id="IPR002110">
    <property type="entry name" value="Ankyrin_rpt"/>
</dbReference>
<organism evidence="4 5">
    <name type="scientific">Tritrichomonas musculus</name>
    <dbReference type="NCBI Taxonomy" id="1915356"/>
    <lineage>
        <taxon>Eukaryota</taxon>
        <taxon>Metamonada</taxon>
        <taxon>Parabasalia</taxon>
        <taxon>Tritrichomonadida</taxon>
        <taxon>Tritrichomonadidae</taxon>
        <taxon>Tritrichomonas</taxon>
    </lineage>
</organism>
<dbReference type="Pfam" id="PF00023">
    <property type="entry name" value="Ank"/>
    <property type="match status" value="1"/>
</dbReference>
<dbReference type="PANTHER" id="PTHR24198">
    <property type="entry name" value="ANKYRIN REPEAT AND PROTEIN KINASE DOMAIN-CONTAINING PROTEIN"/>
    <property type="match status" value="1"/>
</dbReference>
<dbReference type="InterPro" id="IPR036770">
    <property type="entry name" value="Ankyrin_rpt-contain_sf"/>
</dbReference>
<keyword evidence="2 3" id="KW-0040">ANK repeat</keyword>
<dbReference type="Proteomes" id="UP001470230">
    <property type="component" value="Unassembled WGS sequence"/>
</dbReference>
<dbReference type="Gene3D" id="1.25.40.20">
    <property type="entry name" value="Ankyrin repeat-containing domain"/>
    <property type="match status" value="4"/>
</dbReference>
<dbReference type="Pfam" id="PF12796">
    <property type="entry name" value="Ank_2"/>
    <property type="match status" value="2"/>
</dbReference>